<dbReference type="Pfam" id="PF02847">
    <property type="entry name" value="MA3"/>
    <property type="match status" value="1"/>
</dbReference>
<comment type="caution">
    <text evidence="7">The sequence shown here is derived from an EMBL/GenBank/DDBJ whole genome shotgun (WGS) entry which is preliminary data.</text>
</comment>
<evidence type="ECO:0000256" key="2">
    <source>
        <dbReference type="ARBA" id="ARBA00006856"/>
    </source>
</evidence>
<dbReference type="GO" id="GO:0005730">
    <property type="term" value="C:nucleolus"/>
    <property type="evidence" value="ECO:0007669"/>
    <property type="project" value="UniProtKB-SubCell"/>
</dbReference>
<feature type="compositionally biased region" description="Basic and acidic residues" evidence="5">
    <location>
        <begin position="244"/>
        <end position="255"/>
    </location>
</feature>
<reference evidence="7 8" key="1">
    <citation type="submission" date="2020-04" db="EMBL/GenBank/DDBJ databases">
        <title>Perkinsus chesapeaki whole genome sequence.</title>
        <authorList>
            <person name="Bogema D.R."/>
        </authorList>
    </citation>
    <scope>NUCLEOTIDE SEQUENCE [LARGE SCALE GENOMIC DNA]</scope>
    <source>
        <strain evidence="7">ATCC PRA-425</strain>
    </source>
</reference>
<dbReference type="InterPro" id="IPR003891">
    <property type="entry name" value="Initiation_fac_eIF4g_MI"/>
</dbReference>
<dbReference type="PANTHER" id="PTHR18034:SF4">
    <property type="entry name" value="NUCLEOLAR MIF4G DOMAIN-CONTAINING PROTEIN 1"/>
    <property type="match status" value="1"/>
</dbReference>
<dbReference type="SUPFAM" id="SSF48371">
    <property type="entry name" value="ARM repeat"/>
    <property type="match status" value="1"/>
</dbReference>
<dbReference type="GO" id="GO:0003723">
    <property type="term" value="F:RNA binding"/>
    <property type="evidence" value="ECO:0007669"/>
    <property type="project" value="InterPro"/>
</dbReference>
<proteinExistence type="inferred from homology"/>
<name>A0A7J6LAS0_PERCH</name>
<dbReference type="AlphaFoldDB" id="A0A7J6LAS0"/>
<feature type="region of interest" description="Disordered" evidence="5">
    <location>
        <begin position="72"/>
        <end position="95"/>
    </location>
</feature>
<evidence type="ECO:0000313" key="8">
    <source>
        <dbReference type="Proteomes" id="UP000591131"/>
    </source>
</evidence>
<evidence type="ECO:0000256" key="4">
    <source>
        <dbReference type="SAM" id="Coils"/>
    </source>
</evidence>
<accession>A0A7J6LAS0</accession>
<gene>
    <name evidence="7" type="primary">NOM1</name>
    <name evidence="7" type="ORF">FOL47_009032</name>
</gene>
<dbReference type="InterPro" id="IPR016024">
    <property type="entry name" value="ARM-type_fold"/>
</dbReference>
<evidence type="ECO:0000256" key="3">
    <source>
        <dbReference type="ARBA" id="ARBA00023242"/>
    </source>
</evidence>
<evidence type="ECO:0000256" key="1">
    <source>
        <dbReference type="ARBA" id="ARBA00004604"/>
    </source>
</evidence>
<feature type="region of interest" description="Disordered" evidence="5">
    <location>
        <begin position="244"/>
        <end position="287"/>
    </location>
</feature>
<dbReference type="OrthoDB" id="361797at2759"/>
<dbReference type="EMBL" id="JAAPAO010000605">
    <property type="protein sequence ID" value="KAF4656325.1"/>
    <property type="molecule type" value="Genomic_DNA"/>
</dbReference>
<organism evidence="7 8">
    <name type="scientific">Perkinsus chesapeaki</name>
    <name type="common">Clam parasite</name>
    <name type="synonym">Perkinsus andrewsi</name>
    <dbReference type="NCBI Taxonomy" id="330153"/>
    <lineage>
        <taxon>Eukaryota</taxon>
        <taxon>Sar</taxon>
        <taxon>Alveolata</taxon>
        <taxon>Perkinsozoa</taxon>
        <taxon>Perkinsea</taxon>
        <taxon>Perkinsida</taxon>
        <taxon>Perkinsidae</taxon>
        <taxon>Perkinsus</taxon>
    </lineage>
</organism>
<comment type="subcellular location">
    <subcellularLocation>
        <location evidence="1">Nucleus</location>
        <location evidence="1">Nucleolus</location>
    </subcellularLocation>
</comment>
<keyword evidence="4" id="KW-0175">Coiled coil</keyword>
<feature type="non-terminal residue" evidence="7">
    <location>
        <position position="1"/>
    </location>
</feature>
<feature type="compositionally biased region" description="Acidic residues" evidence="5">
    <location>
        <begin position="271"/>
        <end position="282"/>
    </location>
</feature>
<evidence type="ECO:0000313" key="7">
    <source>
        <dbReference type="EMBL" id="KAF4656325.1"/>
    </source>
</evidence>
<dbReference type="InterPro" id="IPR050781">
    <property type="entry name" value="CWC22_splicing_factor"/>
</dbReference>
<evidence type="ECO:0000256" key="5">
    <source>
        <dbReference type="SAM" id="MobiDB-lite"/>
    </source>
</evidence>
<protein>
    <submittedName>
        <fullName evidence="7">Nucleolar MIF4G domain-containing protein 1</fullName>
    </submittedName>
</protein>
<dbReference type="SMART" id="SM00543">
    <property type="entry name" value="MIF4G"/>
    <property type="match status" value="1"/>
</dbReference>
<dbReference type="PANTHER" id="PTHR18034">
    <property type="entry name" value="CELL CYCLE CONTROL PROTEIN CWF22-RELATED"/>
    <property type="match status" value="1"/>
</dbReference>
<dbReference type="GO" id="GO:0042274">
    <property type="term" value="P:ribosomal small subunit biogenesis"/>
    <property type="evidence" value="ECO:0007669"/>
    <property type="project" value="TreeGrafter"/>
</dbReference>
<dbReference type="Gene3D" id="1.25.40.180">
    <property type="match status" value="1"/>
</dbReference>
<dbReference type="Proteomes" id="UP000591131">
    <property type="component" value="Unassembled WGS sequence"/>
</dbReference>
<evidence type="ECO:0000259" key="6">
    <source>
        <dbReference type="PROSITE" id="PS51366"/>
    </source>
</evidence>
<feature type="domain" description="MI" evidence="6">
    <location>
        <begin position="676"/>
        <end position="797"/>
    </location>
</feature>
<keyword evidence="3" id="KW-0539">Nucleus</keyword>
<keyword evidence="8" id="KW-1185">Reference proteome</keyword>
<dbReference type="PROSITE" id="PS51366">
    <property type="entry name" value="MI"/>
    <property type="match status" value="1"/>
</dbReference>
<feature type="compositionally biased region" description="Basic and acidic residues" evidence="5">
    <location>
        <begin position="329"/>
        <end position="356"/>
    </location>
</feature>
<dbReference type="SMART" id="SM00544">
    <property type="entry name" value="MA3"/>
    <property type="match status" value="1"/>
</dbReference>
<comment type="similarity">
    <text evidence="2">Belongs to the CWC22 family.</text>
</comment>
<feature type="coiled-coil region" evidence="4">
    <location>
        <begin position="546"/>
        <end position="591"/>
    </location>
</feature>
<dbReference type="InterPro" id="IPR003890">
    <property type="entry name" value="MIF4G-like_typ-3"/>
</dbReference>
<feature type="region of interest" description="Disordered" evidence="5">
    <location>
        <begin position="329"/>
        <end position="379"/>
    </location>
</feature>
<sequence>HVEDSYFVNPNLDSRRSARVMGDLSRSYVPSIKSDDVDKICNRRRTYLSPRAMADDMYNTESGISTRIVSPPSCIKSVPRPPLSAPLHSRRGRRYLGGRENGERAVQEAFMGPPGRFQETAMDGYTRRSGRRIVPPLRIPDREVLSERGSGVKKNIGFLSERKKTYSRLRFADDRVRHDELGAISDPVESSPMSDADAEVKYWEKKLGLDGDNADKVKEEFIKDGWDEDFFKSLDDIDDAVKERKKELKAEHEGEGSEEEDGDASDGVSDLQEEEGEEDSADEEVKYWEHKLGIDKNRQKVMDELEKDGLDPDLFAALDGIEDAVNNRKTELNGDADAPTKAKTAHEASEPAEKKPSTATGAYVPPHLRQTKKRNTEDEERAMKLSKIRGLVNKLSEGNIELITAEVVALLGGGDQSVTEGYAREFVESAIGNPHISLTLLGTYCAHLVAVTMICGGGPLAMTLELIGKFVRGTLPMVSDDSSGNSKAKISNCCKVIALLFTFGIISPNVVIDLIRGIFEPNDMHRLDLVLVVLRFAGRKLRKDNLQDFSAVLELLTKDSKEVEKEASGKYQFLLRELEDLKNNKVNFTALSHFEANFGWLKASNLLRGRGTPEDSLVQVPMNIFDEDQVAQVEGSQWWRGLGSSRIVKVDSMRKSADEDNERLLELAAKMKMNTDLRRSIFIALMGAEDYKHAVFRIGQVIGSRPKLVPQVAVVLLHCAIHESAFNRYYCRVAKALTELPGTWGSRYSHALKNALTKLLQQCHTYPVRRVGILAKVSAFMVSEGIADMTILRFLDFTKAETDEGRAKIDVLIREMILELIELQGDDAPKMFYCVGKYNDLRQGLGTMVRSMVIPKLSGDKQSHGKAIIAALEECKEDADDDEDDLDF</sequence>